<feature type="binding site" evidence="6">
    <location>
        <position position="34"/>
    </location>
    <ligand>
        <name>ATP</name>
        <dbReference type="ChEBI" id="CHEBI:30616"/>
    </ligand>
</feature>
<dbReference type="SUPFAM" id="SSF56112">
    <property type="entry name" value="Protein kinase-like (PK-like)"/>
    <property type="match status" value="1"/>
</dbReference>
<feature type="compositionally biased region" description="Basic and acidic residues" evidence="7">
    <location>
        <begin position="343"/>
        <end position="374"/>
    </location>
</feature>
<evidence type="ECO:0000256" key="1">
    <source>
        <dbReference type="ARBA" id="ARBA00022527"/>
    </source>
</evidence>
<dbReference type="PANTHER" id="PTHR24055">
    <property type="entry name" value="MITOGEN-ACTIVATED PROTEIN KINASE"/>
    <property type="match status" value="1"/>
</dbReference>
<proteinExistence type="predicted"/>
<dbReference type="PROSITE" id="PS50011">
    <property type="entry name" value="PROTEIN_KINASE_DOM"/>
    <property type="match status" value="1"/>
</dbReference>
<keyword evidence="10" id="KW-1185">Reference proteome</keyword>
<evidence type="ECO:0000313" key="9">
    <source>
        <dbReference type="EMBL" id="TMW63107.1"/>
    </source>
</evidence>
<evidence type="ECO:0000256" key="7">
    <source>
        <dbReference type="SAM" id="MobiDB-lite"/>
    </source>
</evidence>
<evidence type="ECO:0000313" key="10">
    <source>
        <dbReference type="Proteomes" id="UP000794436"/>
    </source>
</evidence>
<dbReference type="EMBL" id="SPLM01000072">
    <property type="protein sequence ID" value="TMW63107.1"/>
    <property type="molecule type" value="Genomic_DNA"/>
</dbReference>
<dbReference type="InterPro" id="IPR050117">
    <property type="entry name" value="MAPK"/>
</dbReference>
<feature type="region of interest" description="Disordered" evidence="7">
    <location>
        <begin position="572"/>
        <end position="592"/>
    </location>
</feature>
<keyword evidence="5 6" id="KW-0067">ATP-binding</keyword>
<dbReference type="PROSITE" id="PS00108">
    <property type="entry name" value="PROTEIN_KINASE_ST"/>
    <property type="match status" value="1"/>
</dbReference>
<evidence type="ECO:0000256" key="3">
    <source>
        <dbReference type="ARBA" id="ARBA00022741"/>
    </source>
</evidence>
<evidence type="ECO:0000256" key="4">
    <source>
        <dbReference type="ARBA" id="ARBA00022777"/>
    </source>
</evidence>
<dbReference type="PROSITE" id="PS00107">
    <property type="entry name" value="PROTEIN_KINASE_ATP"/>
    <property type="match status" value="1"/>
</dbReference>
<keyword evidence="3 6" id="KW-0547">Nucleotide-binding</keyword>
<dbReference type="Gene3D" id="3.30.200.20">
    <property type="entry name" value="Phosphorylase Kinase, domain 1"/>
    <property type="match status" value="1"/>
</dbReference>
<sequence>MNKYEVLGVIGEGAYGVVLKCRNKENNEFVAIKKFKENEEDDPMVRKTTLREVKMLRLLKHPNIVTLKEAFRRKGRLYLVFEYVEKNLLEVLEDKPNGIDGELVRRYIYQLCCAIHHCHSNSVIHRDIKPENLLVNSSTGEHSLRLCDFGFARSMASAGVIVQELTEYVATRWYRAPELLLGDTKYTKAVDIWAIGCIMGELTEGQPVFPGESEIDQLYIIQKVLGPLSKSHMELFATNPRFSGMKMPEIKQPETLLRKYCGRLSKKGISFLEETLRIRPDERLTSEECLKHPYFDGLRDAPGDGPSLVSERGCVPAEVKLLPLSFNLAFSEKLSGYNDEGEPPDHALDPPDSCRARALPSDRLRLPMKAEEKSLLISKDKRKKSGRKGRKDEKPIVSNGGGTNRRSQGSLVVQEAYEVDDVASVWGAGCKEDDSFNGVATGRRKDKKKSSKGSAVIPASSTATRKKSTGGPMAGAPHLSGMMGPTVVPHASMPSMVRPLSRQSLGEAQSFHRYLPNLSGISSVEMNVFGMGPQSVSGHAVQGGICSDGDVVMGEDNVYNYPVYAQPLTAKRASKKHRDRVVGDTKEEMDDS</sequence>
<dbReference type="FunFam" id="3.30.200.20:FF:000171">
    <property type="entry name" value="Putative cyclin-dependent kinase-like 5"/>
    <property type="match status" value="1"/>
</dbReference>
<dbReference type="Pfam" id="PF00069">
    <property type="entry name" value="Pkinase"/>
    <property type="match status" value="1"/>
</dbReference>
<gene>
    <name evidence="9" type="ORF">Poli38472_002048</name>
</gene>
<protein>
    <recommendedName>
        <fullName evidence="8">Protein kinase domain-containing protein</fullName>
    </recommendedName>
</protein>
<dbReference type="InterPro" id="IPR008271">
    <property type="entry name" value="Ser/Thr_kinase_AS"/>
</dbReference>
<evidence type="ECO:0000256" key="5">
    <source>
        <dbReference type="ARBA" id="ARBA00022840"/>
    </source>
</evidence>
<dbReference type="InterPro" id="IPR011009">
    <property type="entry name" value="Kinase-like_dom_sf"/>
</dbReference>
<dbReference type="Gene3D" id="1.10.510.10">
    <property type="entry name" value="Transferase(Phosphotransferase) domain 1"/>
    <property type="match status" value="1"/>
</dbReference>
<dbReference type="GO" id="GO:0005524">
    <property type="term" value="F:ATP binding"/>
    <property type="evidence" value="ECO:0007669"/>
    <property type="project" value="UniProtKB-UniRule"/>
</dbReference>
<keyword evidence="4" id="KW-0418">Kinase</keyword>
<dbReference type="SMART" id="SM00220">
    <property type="entry name" value="S_TKc"/>
    <property type="match status" value="1"/>
</dbReference>
<feature type="compositionally biased region" description="Basic residues" evidence="7">
    <location>
        <begin position="380"/>
        <end position="389"/>
    </location>
</feature>
<dbReference type="AlphaFoldDB" id="A0A8K1FKR8"/>
<feature type="region of interest" description="Disordered" evidence="7">
    <location>
        <begin position="337"/>
        <end position="410"/>
    </location>
</feature>
<dbReference type="InterPro" id="IPR017441">
    <property type="entry name" value="Protein_kinase_ATP_BS"/>
</dbReference>
<dbReference type="InterPro" id="IPR000719">
    <property type="entry name" value="Prot_kinase_dom"/>
</dbReference>
<keyword evidence="2" id="KW-0808">Transferase</keyword>
<dbReference type="CDD" id="cd07833">
    <property type="entry name" value="STKc_CDKL"/>
    <property type="match status" value="1"/>
</dbReference>
<feature type="region of interest" description="Disordered" evidence="7">
    <location>
        <begin position="433"/>
        <end position="477"/>
    </location>
</feature>
<comment type="caution">
    <text evidence="9">The sequence shown here is derived from an EMBL/GenBank/DDBJ whole genome shotgun (WGS) entry which is preliminary data.</text>
</comment>
<feature type="domain" description="Protein kinase" evidence="8">
    <location>
        <begin position="4"/>
        <end position="295"/>
    </location>
</feature>
<dbReference type="GO" id="GO:0004674">
    <property type="term" value="F:protein serine/threonine kinase activity"/>
    <property type="evidence" value="ECO:0007669"/>
    <property type="project" value="UniProtKB-KW"/>
</dbReference>
<keyword evidence="1" id="KW-0723">Serine/threonine-protein kinase</keyword>
<feature type="compositionally biased region" description="Basic residues" evidence="7">
    <location>
        <begin position="442"/>
        <end position="451"/>
    </location>
</feature>
<evidence type="ECO:0000259" key="8">
    <source>
        <dbReference type="PROSITE" id="PS50011"/>
    </source>
</evidence>
<dbReference type="Proteomes" id="UP000794436">
    <property type="component" value="Unassembled WGS sequence"/>
</dbReference>
<evidence type="ECO:0000256" key="2">
    <source>
        <dbReference type="ARBA" id="ARBA00022679"/>
    </source>
</evidence>
<dbReference type="FunFam" id="1.10.510.10:FF:000624">
    <property type="entry name" value="Mitogen-activated protein kinase"/>
    <property type="match status" value="1"/>
</dbReference>
<evidence type="ECO:0000256" key="6">
    <source>
        <dbReference type="PROSITE-ProRule" id="PRU10141"/>
    </source>
</evidence>
<organism evidence="9 10">
    <name type="scientific">Pythium oligandrum</name>
    <name type="common">Mycoparasitic fungus</name>
    <dbReference type="NCBI Taxonomy" id="41045"/>
    <lineage>
        <taxon>Eukaryota</taxon>
        <taxon>Sar</taxon>
        <taxon>Stramenopiles</taxon>
        <taxon>Oomycota</taxon>
        <taxon>Peronosporomycetes</taxon>
        <taxon>Pythiales</taxon>
        <taxon>Pythiaceae</taxon>
        <taxon>Pythium</taxon>
    </lineage>
</organism>
<dbReference type="OrthoDB" id="548217at2759"/>
<reference evidence="9" key="1">
    <citation type="submission" date="2019-03" db="EMBL/GenBank/DDBJ databases">
        <title>Long read genome sequence of the mycoparasitic Pythium oligandrum ATCC 38472 isolated from sugarbeet rhizosphere.</title>
        <authorList>
            <person name="Gaulin E."/>
        </authorList>
    </citation>
    <scope>NUCLEOTIDE SEQUENCE</scope>
    <source>
        <strain evidence="9">ATCC 38472_TT</strain>
    </source>
</reference>
<accession>A0A8K1FKR8</accession>
<name>A0A8K1FKR8_PYTOL</name>